<dbReference type="Proteomes" id="UP000594464">
    <property type="component" value="Chromosome"/>
</dbReference>
<reference evidence="3" key="1">
    <citation type="submission" date="2020-02" db="EMBL/GenBank/DDBJ databases">
        <title>Genomic and physiological characterization of two novel Nitrospinaceae genera.</title>
        <authorList>
            <person name="Mueller A.J."/>
            <person name="Jung M.-Y."/>
            <person name="Strachan C.R."/>
            <person name="Herbold C.W."/>
            <person name="Kirkegaard R.H."/>
            <person name="Daims H."/>
        </authorList>
    </citation>
    <scope>NUCLEOTIDE SEQUENCE [LARGE SCALE GENOMIC DNA]</scope>
</reference>
<feature type="region of interest" description="Disordered" evidence="1">
    <location>
        <begin position="1"/>
        <end position="20"/>
    </location>
</feature>
<dbReference type="EMBL" id="CP048620">
    <property type="protein sequence ID" value="QPJ65706.1"/>
    <property type="molecule type" value="Genomic_DNA"/>
</dbReference>
<dbReference type="AlphaFoldDB" id="A0A7T0C363"/>
<accession>A0A7T0C363</accession>
<sequence length="101" mass="11263">MSPTLLSAEELNSPKAKSATAQARLQVEHAWETYHHAALGGTLASPSIQTELETNLHEARFLLSQAYDAEEQGDYDRARKLIDKITDISQKIITESQEPKK</sequence>
<name>A0A7T0C363_9BACT</name>
<evidence type="ECO:0000313" key="2">
    <source>
        <dbReference type="EMBL" id="QPJ65706.1"/>
    </source>
</evidence>
<gene>
    <name evidence="2" type="ORF">G3M78_09990</name>
</gene>
<evidence type="ECO:0000313" key="3">
    <source>
        <dbReference type="Proteomes" id="UP000594464"/>
    </source>
</evidence>
<evidence type="ECO:0000256" key="1">
    <source>
        <dbReference type="SAM" id="MobiDB-lite"/>
    </source>
</evidence>
<protein>
    <submittedName>
        <fullName evidence="2">Uncharacterized protein</fullName>
    </submittedName>
</protein>
<organism evidence="2 3">
    <name type="scientific">Candidatus Nitrohelix vancouverensis</name>
    <dbReference type="NCBI Taxonomy" id="2705534"/>
    <lineage>
        <taxon>Bacteria</taxon>
        <taxon>Pseudomonadati</taxon>
        <taxon>Nitrospinota/Tectimicrobiota group</taxon>
        <taxon>Nitrospinota</taxon>
        <taxon>Nitrospinia</taxon>
        <taxon>Nitrospinales</taxon>
        <taxon>Nitrospinaceae</taxon>
        <taxon>Candidatus Nitrohelix</taxon>
    </lineage>
</organism>
<dbReference type="KEGG" id="nva:G3M78_09990"/>
<proteinExistence type="predicted"/>